<dbReference type="InterPro" id="IPR000524">
    <property type="entry name" value="Tscrpt_reg_HTH_GntR"/>
</dbReference>
<dbReference type="SUPFAM" id="SSF46785">
    <property type="entry name" value="Winged helix' DNA-binding domain"/>
    <property type="match status" value="1"/>
</dbReference>
<evidence type="ECO:0000259" key="5">
    <source>
        <dbReference type="PROSITE" id="PS50949"/>
    </source>
</evidence>
<evidence type="ECO:0000256" key="4">
    <source>
        <dbReference type="SAM" id="Coils"/>
    </source>
</evidence>
<gene>
    <name evidence="6" type="ORF">SAMN04488700_1513</name>
</gene>
<evidence type="ECO:0000313" key="7">
    <source>
        <dbReference type="Proteomes" id="UP000193435"/>
    </source>
</evidence>
<dbReference type="InterPro" id="IPR036388">
    <property type="entry name" value="WH-like_DNA-bd_sf"/>
</dbReference>
<dbReference type="CDD" id="cd07377">
    <property type="entry name" value="WHTH_GntR"/>
    <property type="match status" value="1"/>
</dbReference>
<dbReference type="STRING" id="1073423.SAMN04488700_1513"/>
<feature type="domain" description="HTH gntR-type" evidence="5">
    <location>
        <begin position="5"/>
        <end position="72"/>
    </location>
</feature>
<keyword evidence="1" id="KW-0805">Transcription regulation</keyword>
<dbReference type="GO" id="GO:0003677">
    <property type="term" value="F:DNA binding"/>
    <property type="evidence" value="ECO:0007669"/>
    <property type="project" value="UniProtKB-KW"/>
</dbReference>
<dbReference type="SMART" id="SM00345">
    <property type="entry name" value="HTH_GNTR"/>
    <property type="match status" value="1"/>
</dbReference>
<dbReference type="PANTHER" id="PTHR43537">
    <property type="entry name" value="TRANSCRIPTIONAL REGULATOR, GNTR FAMILY"/>
    <property type="match status" value="1"/>
</dbReference>
<dbReference type="PROSITE" id="PS50949">
    <property type="entry name" value="HTH_GNTR"/>
    <property type="match status" value="1"/>
</dbReference>
<dbReference type="InterPro" id="IPR036390">
    <property type="entry name" value="WH_DNA-bd_sf"/>
</dbReference>
<evidence type="ECO:0000313" key="6">
    <source>
        <dbReference type="EMBL" id="SMH33350.1"/>
    </source>
</evidence>
<name>A0A1X7N7A6_9LACT</name>
<dbReference type="OrthoDB" id="368257at2"/>
<dbReference type="PANTHER" id="PTHR43537:SF5">
    <property type="entry name" value="UXU OPERON TRANSCRIPTIONAL REGULATOR"/>
    <property type="match status" value="1"/>
</dbReference>
<feature type="coiled-coil region" evidence="4">
    <location>
        <begin position="106"/>
        <end position="133"/>
    </location>
</feature>
<dbReference type="EMBL" id="FXBJ01000002">
    <property type="protein sequence ID" value="SMH33350.1"/>
    <property type="molecule type" value="Genomic_DNA"/>
</dbReference>
<sequence>MAKPKKLDELAYQYIKEKIDTRQWMPQTRITELGLSKELNISRTPIRQAFQQLQKEGFLEVEVYKGARVREQKIESRGAQERLEFIEMTLINYFHYLQIKEIIFDCSQVEEKLVFLKKHLNDSEKEFLNLEAQLIYKILVYNKNNYFVRLMMDTIREIQTQNNPEYLLLMKKNRDVKIAHYEKIVAYLKVGDHPLARKQVRILINQLTLNIIHNGQN</sequence>
<evidence type="ECO:0000256" key="2">
    <source>
        <dbReference type="ARBA" id="ARBA00023125"/>
    </source>
</evidence>
<organism evidence="6 7">
    <name type="scientific">Carnobacterium iners</name>
    <dbReference type="NCBI Taxonomy" id="1073423"/>
    <lineage>
        <taxon>Bacteria</taxon>
        <taxon>Bacillati</taxon>
        <taxon>Bacillota</taxon>
        <taxon>Bacilli</taxon>
        <taxon>Lactobacillales</taxon>
        <taxon>Carnobacteriaceae</taxon>
        <taxon>Carnobacterium</taxon>
    </lineage>
</organism>
<reference evidence="6 7" key="1">
    <citation type="submission" date="2017-04" db="EMBL/GenBank/DDBJ databases">
        <authorList>
            <person name="Afonso C.L."/>
            <person name="Miller P.J."/>
            <person name="Scott M.A."/>
            <person name="Spackman E."/>
            <person name="Goraichik I."/>
            <person name="Dimitrov K.M."/>
            <person name="Suarez D.L."/>
            <person name="Swayne D.E."/>
        </authorList>
    </citation>
    <scope>NUCLEOTIDE SEQUENCE [LARGE SCALE GENOMIC DNA]</scope>
    <source>
        <strain evidence="6 7">LMG26642</strain>
    </source>
</reference>
<dbReference type="Gene3D" id="1.10.10.10">
    <property type="entry name" value="Winged helix-like DNA-binding domain superfamily/Winged helix DNA-binding domain"/>
    <property type="match status" value="1"/>
</dbReference>
<keyword evidence="7" id="KW-1185">Reference proteome</keyword>
<dbReference type="GO" id="GO:0003700">
    <property type="term" value="F:DNA-binding transcription factor activity"/>
    <property type="evidence" value="ECO:0007669"/>
    <property type="project" value="InterPro"/>
</dbReference>
<keyword evidence="2 6" id="KW-0238">DNA-binding</keyword>
<dbReference type="AlphaFoldDB" id="A0A1X7N7A6"/>
<dbReference type="Pfam" id="PF00392">
    <property type="entry name" value="GntR"/>
    <property type="match status" value="1"/>
</dbReference>
<dbReference type="Proteomes" id="UP000193435">
    <property type="component" value="Unassembled WGS sequence"/>
</dbReference>
<proteinExistence type="predicted"/>
<evidence type="ECO:0000256" key="3">
    <source>
        <dbReference type="ARBA" id="ARBA00023163"/>
    </source>
</evidence>
<evidence type="ECO:0000256" key="1">
    <source>
        <dbReference type="ARBA" id="ARBA00023015"/>
    </source>
</evidence>
<accession>A0A1X7N7A6</accession>
<keyword evidence="4" id="KW-0175">Coiled coil</keyword>
<dbReference type="RefSeq" id="WP_085559659.1">
    <property type="nucleotide sequence ID" value="NZ_FOAH01000004.1"/>
</dbReference>
<keyword evidence="3" id="KW-0804">Transcription</keyword>
<protein>
    <submittedName>
        <fullName evidence="6">DNA-binding transcriptional regulator, GntR family</fullName>
    </submittedName>
</protein>